<protein>
    <submittedName>
        <fullName evidence="1">Uncharacterized protein</fullName>
    </submittedName>
</protein>
<organism evidence="1 2">
    <name type="scientific">Morella rubra</name>
    <name type="common">Chinese bayberry</name>
    <dbReference type="NCBI Taxonomy" id="262757"/>
    <lineage>
        <taxon>Eukaryota</taxon>
        <taxon>Viridiplantae</taxon>
        <taxon>Streptophyta</taxon>
        <taxon>Embryophyta</taxon>
        <taxon>Tracheophyta</taxon>
        <taxon>Spermatophyta</taxon>
        <taxon>Magnoliopsida</taxon>
        <taxon>eudicotyledons</taxon>
        <taxon>Gunneridae</taxon>
        <taxon>Pentapetalae</taxon>
        <taxon>rosids</taxon>
        <taxon>fabids</taxon>
        <taxon>Fagales</taxon>
        <taxon>Myricaceae</taxon>
        <taxon>Morella</taxon>
    </lineage>
</organism>
<accession>A0A6A1V0H6</accession>
<dbReference type="InterPro" id="IPR036397">
    <property type="entry name" value="RNaseH_sf"/>
</dbReference>
<keyword evidence="2" id="KW-1185">Reference proteome</keyword>
<dbReference type="AlphaFoldDB" id="A0A6A1V0H6"/>
<dbReference type="GO" id="GO:0004535">
    <property type="term" value="F:poly(A)-specific ribonuclease activity"/>
    <property type="evidence" value="ECO:0007669"/>
    <property type="project" value="InterPro"/>
</dbReference>
<dbReference type="InterPro" id="IPR012337">
    <property type="entry name" value="RNaseH-like_sf"/>
</dbReference>
<name>A0A6A1V0H6_9ROSI</name>
<evidence type="ECO:0000313" key="1">
    <source>
        <dbReference type="EMBL" id="KAB1206165.1"/>
    </source>
</evidence>
<dbReference type="EMBL" id="RXIC02000025">
    <property type="protein sequence ID" value="KAB1206165.1"/>
    <property type="molecule type" value="Genomic_DNA"/>
</dbReference>
<dbReference type="GO" id="GO:0003676">
    <property type="term" value="F:nucleic acid binding"/>
    <property type="evidence" value="ECO:0007669"/>
    <property type="project" value="InterPro"/>
</dbReference>
<dbReference type="Gene3D" id="3.30.420.10">
    <property type="entry name" value="Ribonuclease H-like superfamily/Ribonuclease H"/>
    <property type="match status" value="1"/>
</dbReference>
<sequence length="102" mass="11720">MRKGLTGIASVSFVLNDGMQWVTFHSGYDFGYLLKLLTCRSLVDTQSGFFDFINMYFPLVYDIKHLMKFCNSLLEADSFLSRSRTVKMPTGFLLMKLCSCFI</sequence>
<comment type="caution">
    <text evidence="1">The sequence shown here is derived from an EMBL/GenBank/DDBJ whole genome shotgun (WGS) entry which is preliminary data.</text>
</comment>
<dbReference type="GO" id="GO:0030014">
    <property type="term" value="C:CCR4-NOT complex"/>
    <property type="evidence" value="ECO:0007669"/>
    <property type="project" value="InterPro"/>
</dbReference>
<proteinExistence type="predicted"/>
<reference evidence="1 2" key="1">
    <citation type="journal article" date="2019" name="Plant Biotechnol. J.">
        <title>The red bayberry genome and genetic basis of sex determination.</title>
        <authorList>
            <person name="Jia H.M."/>
            <person name="Jia H.J."/>
            <person name="Cai Q.L."/>
            <person name="Wang Y."/>
            <person name="Zhao H.B."/>
            <person name="Yang W.F."/>
            <person name="Wang G.Y."/>
            <person name="Li Y.H."/>
            <person name="Zhan D.L."/>
            <person name="Shen Y.T."/>
            <person name="Niu Q.F."/>
            <person name="Chang L."/>
            <person name="Qiu J."/>
            <person name="Zhao L."/>
            <person name="Xie H.B."/>
            <person name="Fu W.Y."/>
            <person name="Jin J."/>
            <person name="Li X.W."/>
            <person name="Jiao Y."/>
            <person name="Zhou C.C."/>
            <person name="Tu T."/>
            <person name="Chai C.Y."/>
            <person name="Gao J.L."/>
            <person name="Fan L.J."/>
            <person name="van de Weg E."/>
            <person name="Wang J.Y."/>
            <person name="Gao Z.S."/>
        </authorList>
    </citation>
    <scope>NUCLEOTIDE SEQUENCE [LARGE SCALE GENOMIC DNA]</scope>
    <source>
        <tissue evidence="1">Leaves</tissue>
    </source>
</reference>
<dbReference type="InterPro" id="IPR039637">
    <property type="entry name" value="CNOT7/CNOT8/Pop2"/>
</dbReference>
<dbReference type="Proteomes" id="UP000516437">
    <property type="component" value="Chromosome 7"/>
</dbReference>
<dbReference type="OrthoDB" id="933372at2759"/>
<dbReference type="PANTHER" id="PTHR10797">
    <property type="entry name" value="CCR4-NOT TRANSCRIPTION COMPLEX SUBUNIT"/>
    <property type="match status" value="1"/>
</dbReference>
<gene>
    <name evidence="1" type="ORF">CJ030_MR7G014310</name>
</gene>
<dbReference type="SUPFAM" id="SSF53098">
    <property type="entry name" value="Ribonuclease H-like"/>
    <property type="match status" value="1"/>
</dbReference>
<evidence type="ECO:0000313" key="2">
    <source>
        <dbReference type="Proteomes" id="UP000516437"/>
    </source>
</evidence>